<evidence type="ECO:0000313" key="8">
    <source>
        <dbReference type="EMBL" id="GEM46321.1"/>
    </source>
</evidence>
<dbReference type="Pfam" id="PF01457">
    <property type="entry name" value="Peptidase_M8"/>
    <property type="match status" value="1"/>
</dbReference>
<feature type="signal peptide" evidence="7">
    <location>
        <begin position="1"/>
        <end position="20"/>
    </location>
</feature>
<evidence type="ECO:0000256" key="6">
    <source>
        <dbReference type="ARBA" id="ARBA00023049"/>
    </source>
</evidence>
<dbReference type="GO" id="GO:0046872">
    <property type="term" value="F:metal ion binding"/>
    <property type="evidence" value="ECO:0007669"/>
    <property type="project" value="UniProtKB-KW"/>
</dbReference>
<evidence type="ECO:0000256" key="1">
    <source>
        <dbReference type="ARBA" id="ARBA00001947"/>
    </source>
</evidence>
<dbReference type="PROSITE" id="PS51257">
    <property type="entry name" value="PROKAR_LIPOPROTEIN"/>
    <property type="match status" value="1"/>
</dbReference>
<evidence type="ECO:0000256" key="4">
    <source>
        <dbReference type="ARBA" id="ARBA00022801"/>
    </source>
</evidence>
<evidence type="ECO:0000256" key="3">
    <source>
        <dbReference type="ARBA" id="ARBA00022723"/>
    </source>
</evidence>
<dbReference type="EMBL" id="BJXB01000007">
    <property type="protein sequence ID" value="GEM46321.1"/>
    <property type="molecule type" value="Genomic_DNA"/>
</dbReference>
<dbReference type="InterPro" id="IPR024079">
    <property type="entry name" value="MetalloPept_cat_dom_sf"/>
</dbReference>
<dbReference type="Proteomes" id="UP000321306">
    <property type="component" value="Unassembled WGS sequence"/>
</dbReference>
<keyword evidence="4" id="KW-0378">Hydrolase</keyword>
<evidence type="ECO:0000256" key="5">
    <source>
        <dbReference type="ARBA" id="ARBA00022833"/>
    </source>
</evidence>
<protein>
    <submittedName>
        <fullName evidence="8">Uncharacterized protein</fullName>
    </submittedName>
</protein>
<dbReference type="RefSeq" id="WP_146884138.1">
    <property type="nucleotide sequence ID" value="NZ_BJXB01000007.1"/>
</dbReference>
<dbReference type="Gene3D" id="3.40.390.10">
    <property type="entry name" value="Collagenase (Catalytic Domain)"/>
    <property type="match status" value="1"/>
</dbReference>
<keyword evidence="5" id="KW-0862">Zinc</keyword>
<keyword evidence="6" id="KW-0482">Metalloprotease</keyword>
<dbReference type="GO" id="GO:0007155">
    <property type="term" value="P:cell adhesion"/>
    <property type="evidence" value="ECO:0007669"/>
    <property type="project" value="InterPro"/>
</dbReference>
<dbReference type="InterPro" id="IPR001577">
    <property type="entry name" value="Peptidase_M8"/>
</dbReference>
<dbReference type="GO" id="GO:0006508">
    <property type="term" value="P:proteolysis"/>
    <property type="evidence" value="ECO:0007669"/>
    <property type="project" value="UniProtKB-KW"/>
</dbReference>
<evidence type="ECO:0000313" key="9">
    <source>
        <dbReference type="Proteomes" id="UP000321306"/>
    </source>
</evidence>
<keyword evidence="3" id="KW-0479">Metal-binding</keyword>
<name>A0A511N1I8_DEIC1</name>
<organism evidence="8 9">
    <name type="scientific">Deinococcus cellulosilyticus (strain DSM 18568 / NBRC 106333 / KACC 11606 / 5516J-15)</name>
    <dbReference type="NCBI Taxonomy" id="1223518"/>
    <lineage>
        <taxon>Bacteria</taxon>
        <taxon>Thermotogati</taxon>
        <taxon>Deinococcota</taxon>
        <taxon>Deinococci</taxon>
        <taxon>Deinococcales</taxon>
        <taxon>Deinococcaceae</taxon>
        <taxon>Deinococcus</taxon>
    </lineage>
</organism>
<proteinExistence type="predicted"/>
<keyword evidence="2" id="KW-0645">Protease</keyword>
<dbReference type="GO" id="GO:0004222">
    <property type="term" value="F:metalloendopeptidase activity"/>
    <property type="evidence" value="ECO:0007669"/>
    <property type="project" value="InterPro"/>
</dbReference>
<comment type="cofactor">
    <cofactor evidence="1">
        <name>Zn(2+)</name>
        <dbReference type="ChEBI" id="CHEBI:29105"/>
    </cofactor>
</comment>
<dbReference type="SUPFAM" id="SSF55486">
    <property type="entry name" value="Metalloproteases ('zincins'), catalytic domain"/>
    <property type="match status" value="1"/>
</dbReference>
<reference evidence="8 9" key="1">
    <citation type="submission" date="2019-07" db="EMBL/GenBank/DDBJ databases">
        <title>Whole genome shotgun sequence of Deinococcus cellulosilyticus NBRC 106333.</title>
        <authorList>
            <person name="Hosoyama A."/>
            <person name="Uohara A."/>
            <person name="Ohji S."/>
            <person name="Ichikawa N."/>
        </authorList>
    </citation>
    <scope>NUCLEOTIDE SEQUENCE [LARGE SCALE GENOMIC DNA]</scope>
    <source>
        <strain evidence="8 9">NBRC 106333</strain>
    </source>
</reference>
<accession>A0A511N1I8</accession>
<evidence type="ECO:0000256" key="2">
    <source>
        <dbReference type="ARBA" id="ARBA00022670"/>
    </source>
</evidence>
<evidence type="ECO:0000256" key="7">
    <source>
        <dbReference type="SAM" id="SignalP"/>
    </source>
</evidence>
<dbReference type="AlphaFoldDB" id="A0A511N1I8"/>
<sequence>MKTYGIALLTVLLASCSSTRPPSPTPTKPTTALPQLLEIQVEGIGTAKMSSSARILAPQNTLARQALVPVQGRLQFKALGASSFDIEATGKRYISAVYQVTNNTGHDLNNLSFVGVNLDDTDGDSSNNAMQPTAGNTAFAKLKFFNGSDASSKADLLSPGPLYSYDIPSNQAVLNPAGPTFNPAVDTSKLIPETPTGLSMNVLNFGWTLEGNFPAGTSRNVTFSMSFDLAEDPHDDPYSFSLMAAFAEEPVDPFNITLDFSGDTVLTDAQKATIRQAADRWEQVITHGLNDVQDGETLIDDLVISVRAYPFSSPGFLAQAGATHNRASNMLPFRGILEINQLNLEKMMTQNTLKNVVLHEMGHVLGFNTDWNSPFVAKMTYNWSWCGGATSIVFNGVRAMQEYQALGGSGGVPVQQDGRPGTCAHWQESSLGDDIMTTFLTGSGPLSRITVATLGDIGYRVNVAAGDPLTLPGTGLLAPTQQEKGLEFKEHIIKGIVVPGT</sequence>
<dbReference type="OrthoDB" id="61573at2"/>
<keyword evidence="7" id="KW-0732">Signal</keyword>
<gene>
    <name evidence="8" type="ORF">DC3_19560</name>
</gene>
<dbReference type="Gene3D" id="3.90.132.10">
    <property type="entry name" value="Leishmanolysin , domain 2"/>
    <property type="match status" value="1"/>
</dbReference>
<feature type="chain" id="PRO_5022146693" evidence="7">
    <location>
        <begin position="21"/>
        <end position="501"/>
    </location>
</feature>
<dbReference type="GO" id="GO:0016020">
    <property type="term" value="C:membrane"/>
    <property type="evidence" value="ECO:0007669"/>
    <property type="project" value="InterPro"/>
</dbReference>
<keyword evidence="9" id="KW-1185">Reference proteome</keyword>
<comment type="caution">
    <text evidence="8">The sequence shown here is derived from an EMBL/GenBank/DDBJ whole genome shotgun (WGS) entry which is preliminary data.</text>
</comment>